<dbReference type="AlphaFoldDB" id="A0A2L0UGL9"/>
<evidence type="ECO:0000256" key="2">
    <source>
        <dbReference type="ARBA" id="ARBA00022695"/>
    </source>
</evidence>
<dbReference type="Gene3D" id="3.90.550.10">
    <property type="entry name" value="Spore Coat Polysaccharide Biosynthesis Protein SpsA, Chain A"/>
    <property type="match status" value="1"/>
</dbReference>
<accession>A0A2L0UGL9</accession>
<feature type="domain" description="MobA-like NTP transferase" evidence="3">
    <location>
        <begin position="5"/>
        <end position="121"/>
    </location>
</feature>
<evidence type="ECO:0000313" key="4">
    <source>
        <dbReference type="EMBL" id="AUZ88367.1"/>
    </source>
</evidence>
<dbReference type="RefSeq" id="WP_208739493.1">
    <property type="nucleotide sequence ID" value="NZ_CP024915.1"/>
</dbReference>
<evidence type="ECO:0000259" key="3">
    <source>
        <dbReference type="Pfam" id="PF12804"/>
    </source>
</evidence>
<gene>
    <name evidence="4" type="ORF">CVO76_12510</name>
</gene>
<name>A0A2L0UGL9_9MICC</name>
<keyword evidence="2" id="KW-0548">Nucleotidyltransferase</keyword>
<dbReference type="GO" id="GO:0016779">
    <property type="term" value="F:nucleotidyltransferase activity"/>
    <property type="evidence" value="ECO:0007669"/>
    <property type="project" value="UniProtKB-KW"/>
</dbReference>
<dbReference type="Pfam" id="PF12804">
    <property type="entry name" value="NTP_transf_3"/>
    <property type="match status" value="1"/>
</dbReference>
<dbReference type="Proteomes" id="UP000239187">
    <property type="component" value="Chromosome"/>
</dbReference>
<dbReference type="PANTHER" id="PTHR43584">
    <property type="entry name" value="NUCLEOTIDYL TRANSFERASE"/>
    <property type="match status" value="1"/>
</dbReference>
<evidence type="ECO:0000313" key="5">
    <source>
        <dbReference type="Proteomes" id="UP000239187"/>
    </source>
</evidence>
<dbReference type="EMBL" id="CP024915">
    <property type="protein sequence ID" value="AUZ88367.1"/>
    <property type="molecule type" value="Genomic_DNA"/>
</dbReference>
<organism evidence="4 5">
    <name type="scientific">Arthrobacter agilis</name>
    <dbReference type="NCBI Taxonomy" id="37921"/>
    <lineage>
        <taxon>Bacteria</taxon>
        <taxon>Bacillati</taxon>
        <taxon>Actinomycetota</taxon>
        <taxon>Actinomycetes</taxon>
        <taxon>Micrococcales</taxon>
        <taxon>Micrococcaceae</taxon>
        <taxon>Arthrobacter</taxon>
    </lineage>
</organism>
<dbReference type="InterPro" id="IPR029044">
    <property type="entry name" value="Nucleotide-diphossugar_trans"/>
</dbReference>
<reference evidence="4 5" key="1">
    <citation type="submission" date="2017-11" db="EMBL/GenBank/DDBJ databases">
        <title>Draft genome of Arthrobacter agilis strain UMCV2, a plant growth-promoting rhizobacterium and biocontrol capacity of phytopathogenic fungi.</title>
        <authorList>
            <person name="Martinez-Camara R."/>
            <person name="Santoyo G."/>
            <person name="Moreno-Hagelsieb G."/>
            <person name="Valencia-Cantero E."/>
        </authorList>
    </citation>
    <scope>NUCLEOTIDE SEQUENCE [LARGE SCALE GENOMIC DNA]</scope>
    <source>
        <strain evidence="4 5">UMCV2</strain>
    </source>
</reference>
<proteinExistence type="predicted"/>
<keyword evidence="1" id="KW-0808">Transferase</keyword>
<protein>
    <submittedName>
        <fullName evidence="4">UDP-N-acetylglucosamine pyrophosphorylase</fullName>
    </submittedName>
</protein>
<dbReference type="PANTHER" id="PTHR43584:SF8">
    <property type="entry name" value="N-ACETYLMURAMATE ALPHA-1-PHOSPHATE URIDYLYLTRANSFERASE"/>
    <property type="match status" value="1"/>
</dbReference>
<dbReference type="InterPro" id="IPR025877">
    <property type="entry name" value="MobA-like_NTP_Trfase"/>
</dbReference>
<sequence length="238" mass="26615">MTVQVVILAAGMGTRLARPHPKPLTELSDGRTIMQQQVQNLSSEFKKKLRLSIVVGFKLEMILEHVPNASFVYNEAFDQTNTSKSLLKALRNSTKGGVLWMNGDVVFAPEIVKYLRPFIEQDLSFVSVDMSSVSDEEVKYTVDENGHIEHLSKSVENALGEAVGINYISSKDKKKLIKRLAQVGDQDYFERGIELTIAKDGVQYTPVDISNFYAVEVDFADDLERANQELDARVTVNA</sequence>
<evidence type="ECO:0000256" key="1">
    <source>
        <dbReference type="ARBA" id="ARBA00022679"/>
    </source>
</evidence>
<dbReference type="InterPro" id="IPR050065">
    <property type="entry name" value="GlmU-like"/>
</dbReference>
<dbReference type="SUPFAM" id="SSF53448">
    <property type="entry name" value="Nucleotide-diphospho-sugar transferases"/>
    <property type="match status" value="1"/>
</dbReference>